<dbReference type="AlphaFoldDB" id="A0A4V1BZI6"/>
<gene>
    <name evidence="2" type="ORF">E0W60_30890</name>
</gene>
<reference evidence="2 3" key="1">
    <citation type="submission" date="2019-03" db="EMBL/GenBank/DDBJ databases">
        <title>Efficiently degradation of phenoxyalkanoic acid herbicides by Cupriavidus oxalaticus strain X32.</title>
        <authorList>
            <person name="Sheng X."/>
        </authorList>
    </citation>
    <scope>NUCLEOTIDE SEQUENCE [LARGE SCALE GENOMIC DNA]</scope>
    <source>
        <strain evidence="2 3">X32</strain>
        <plasmid evidence="2 3">unnamed1</plasmid>
    </source>
</reference>
<feature type="region of interest" description="Disordered" evidence="1">
    <location>
        <begin position="135"/>
        <end position="160"/>
    </location>
</feature>
<evidence type="ECO:0000313" key="3">
    <source>
        <dbReference type="Proteomes" id="UP000295294"/>
    </source>
</evidence>
<accession>A0A4V1BZI6</accession>
<evidence type="ECO:0000256" key="1">
    <source>
        <dbReference type="SAM" id="MobiDB-lite"/>
    </source>
</evidence>
<keyword evidence="2" id="KW-0614">Plasmid</keyword>
<organism evidence="2 3">
    <name type="scientific">Cupriavidus oxalaticus</name>
    <dbReference type="NCBI Taxonomy" id="96344"/>
    <lineage>
        <taxon>Bacteria</taxon>
        <taxon>Pseudomonadati</taxon>
        <taxon>Pseudomonadota</taxon>
        <taxon>Betaproteobacteria</taxon>
        <taxon>Burkholderiales</taxon>
        <taxon>Burkholderiaceae</taxon>
        <taxon>Cupriavidus</taxon>
    </lineage>
</organism>
<sequence length="160" mass="18332">MDPKIRIDPALSSLPTESYHRQRGFLRRSASRECWIGPPQARSVPDWRPFALASRASHQIPQHRLTSFQTEIFPTRRQWRHLGRSCRYGRRSYAELRPQTIGPAATNQMSAPSSPNSTVTDSFARVMRWTHGCRGRAPDSTTVRRPTKTAYCPSPRYPTP</sequence>
<evidence type="ECO:0000313" key="2">
    <source>
        <dbReference type="EMBL" id="QBY55452.1"/>
    </source>
</evidence>
<dbReference type="Proteomes" id="UP000295294">
    <property type="component" value="Plasmid unnamed1"/>
</dbReference>
<proteinExistence type="predicted"/>
<geneLocation type="plasmid" evidence="2">
    <name>unnamed1</name>
</geneLocation>
<protein>
    <submittedName>
        <fullName evidence="2">Uncharacterized protein</fullName>
    </submittedName>
</protein>
<dbReference type="KEGG" id="cox:E0W60_30890"/>
<name>A0A4V1BZI6_9BURK</name>
<dbReference type="EMBL" id="CP038636">
    <property type="protein sequence ID" value="QBY55452.1"/>
    <property type="molecule type" value="Genomic_DNA"/>
</dbReference>